<dbReference type="PANTHER" id="PTHR10366:SF564">
    <property type="entry name" value="STEROL-4-ALPHA-CARBOXYLATE 3-DEHYDROGENASE, DECARBOXYLATING"/>
    <property type="match status" value="1"/>
</dbReference>
<dbReference type="AlphaFoldDB" id="A0AAD5VLB5"/>
<evidence type="ECO:0000256" key="2">
    <source>
        <dbReference type="ARBA" id="ARBA00023445"/>
    </source>
</evidence>
<reference evidence="4" key="1">
    <citation type="submission" date="2022-07" db="EMBL/GenBank/DDBJ databases">
        <title>Genome Sequence of Leucocoprinus birnbaumii.</title>
        <authorList>
            <person name="Buettner E."/>
        </authorList>
    </citation>
    <scope>NUCLEOTIDE SEQUENCE</scope>
    <source>
        <strain evidence="4">VT141</strain>
    </source>
</reference>
<evidence type="ECO:0000313" key="4">
    <source>
        <dbReference type="EMBL" id="KAJ3561372.1"/>
    </source>
</evidence>
<name>A0AAD5VLB5_9AGAR</name>
<evidence type="ECO:0000313" key="5">
    <source>
        <dbReference type="Proteomes" id="UP001213000"/>
    </source>
</evidence>
<accession>A0AAD5VLB5</accession>
<gene>
    <name evidence="4" type="ORF">NP233_g10238</name>
</gene>
<evidence type="ECO:0000259" key="3">
    <source>
        <dbReference type="Pfam" id="PF01370"/>
    </source>
</evidence>
<sequence>MGIAIPPSKILITGANGYIAAWVVDTLLKTGYTVRGCVRSQDRAKDLEKIFPQFVADGKLEFAIVGDISRASVSISETIDRLSVLSSQEGAFDAAVTDVDGIIHMASPVVLDADDPQELIAPAIAGTVSILRSASKERSLKRIVFTSSTAAVMVPVSEPTTFNESDWNTVSVEAVERLGKQALPMHKYRASKTLAERAIWKYLEEHKDTVPWDVVTINPPFVFGPALNDFKGPSQQNATTKMWWDFVIANPPSKISVTTFNSYVDVRDVALAHVLALQKPEAGGQRIIVSAGAFVWQDWFDIVYTYRSPLKVHIYPHHQESDGFLPRGLPEVERNRLLAYDNSKSLRILGPELQYRSMKETAEDILADCSARGW</sequence>
<dbReference type="PANTHER" id="PTHR10366">
    <property type="entry name" value="NAD DEPENDENT EPIMERASE/DEHYDRATASE"/>
    <property type="match status" value="1"/>
</dbReference>
<dbReference type="EMBL" id="JANIEX010001014">
    <property type="protein sequence ID" value="KAJ3561372.1"/>
    <property type="molecule type" value="Genomic_DNA"/>
</dbReference>
<dbReference type="InterPro" id="IPR050425">
    <property type="entry name" value="NAD(P)_dehydrat-like"/>
</dbReference>
<dbReference type="SUPFAM" id="SSF51735">
    <property type="entry name" value="NAD(P)-binding Rossmann-fold domains"/>
    <property type="match status" value="1"/>
</dbReference>
<evidence type="ECO:0000256" key="1">
    <source>
        <dbReference type="ARBA" id="ARBA00023002"/>
    </source>
</evidence>
<comment type="similarity">
    <text evidence="2">Belongs to the NAD(P)-dependent epimerase/dehydratase family. Dihydroflavonol-4-reductase subfamily.</text>
</comment>
<proteinExistence type="inferred from homology"/>
<keyword evidence="1" id="KW-0560">Oxidoreductase</keyword>
<feature type="domain" description="NAD-dependent epimerase/dehydratase" evidence="3">
    <location>
        <begin position="10"/>
        <end position="289"/>
    </location>
</feature>
<dbReference type="InterPro" id="IPR036291">
    <property type="entry name" value="NAD(P)-bd_dom_sf"/>
</dbReference>
<dbReference type="GO" id="GO:0016616">
    <property type="term" value="F:oxidoreductase activity, acting on the CH-OH group of donors, NAD or NADP as acceptor"/>
    <property type="evidence" value="ECO:0007669"/>
    <property type="project" value="TreeGrafter"/>
</dbReference>
<protein>
    <recommendedName>
        <fullName evidence="3">NAD-dependent epimerase/dehydratase domain-containing protein</fullName>
    </recommendedName>
</protein>
<dbReference type="Proteomes" id="UP001213000">
    <property type="component" value="Unassembled WGS sequence"/>
</dbReference>
<comment type="caution">
    <text evidence="4">The sequence shown here is derived from an EMBL/GenBank/DDBJ whole genome shotgun (WGS) entry which is preliminary data.</text>
</comment>
<dbReference type="Gene3D" id="3.40.50.720">
    <property type="entry name" value="NAD(P)-binding Rossmann-like Domain"/>
    <property type="match status" value="1"/>
</dbReference>
<organism evidence="4 5">
    <name type="scientific">Leucocoprinus birnbaumii</name>
    <dbReference type="NCBI Taxonomy" id="56174"/>
    <lineage>
        <taxon>Eukaryota</taxon>
        <taxon>Fungi</taxon>
        <taxon>Dikarya</taxon>
        <taxon>Basidiomycota</taxon>
        <taxon>Agaricomycotina</taxon>
        <taxon>Agaricomycetes</taxon>
        <taxon>Agaricomycetidae</taxon>
        <taxon>Agaricales</taxon>
        <taxon>Agaricineae</taxon>
        <taxon>Agaricaceae</taxon>
        <taxon>Leucocoprinus</taxon>
    </lineage>
</organism>
<dbReference type="InterPro" id="IPR001509">
    <property type="entry name" value="Epimerase_deHydtase"/>
</dbReference>
<dbReference type="Pfam" id="PF01370">
    <property type="entry name" value="Epimerase"/>
    <property type="match status" value="1"/>
</dbReference>
<keyword evidence="5" id="KW-1185">Reference proteome</keyword>